<proteinExistence type="predicted"/>
<accession>A0A8J3I7U4</accession>
<comment type="caution">
    <text evidence="1">The sequence shown here is derived from an EMBL/GenBank/DDBJ whole genome shotgun (WGS) entry which is preliminary data.</text>
</comment>
<dbReference type="Proteomes" id="UP000612362">
    <property type="component" value="Unassembled WGS sequence"/>
</dbReference>
<organism evidence="1 2">
    <name type="scientific">Ktedonospora formicarum</name>
    <dbReference type="NCBI Taxonomy" id="2778364"/>
    <lineage>
        <taxon>Bacteria</taxon>
        <taxon>Bacillati</taxon>
        <taxon>Chloroflexota</taxon>
        <taxon>Ktedonobacteria</taxon>
        <taxon>Ktedonobacterales</taxon>
        <taxon>Ktedonobacteraceae</taxon>
        <taxon>Ktedonospora</taxon>
    </lineage>
</organism>
<gene>
    <name evidence="1" type="ORF">KSX_83890</name>
</gene>
<dbReference type="EMBL" id="BNJF01000007">
    <property type="protein sequence ID" value="GHO50226.1"/>
    <property type="molecule type" value="Genomic_DNA"/>
</dbReference>
<dbReference type="AlphaFoldDB" id="A0A8J3I7U4"/>
<sequence>MRIMTSRNDFTQEEWKLICHAPLSIGSAVASASPSGLGDTIKESMSIVNSMRQAAERHPESQLIQEIMPKGLGREQLETWTTTARSILQPNEAARSRTQSIEECRQVANVLQSKGTPQEAQSFKLWLLEVGRDVANAATERGNTSAISNEEAQVLQDVANALGVPDR</sequence>
<protein>
    <submittedName>
        <fullName evidence="1">Uncharacterized protein</fullName>
    </submittedName>
</protein>
<keyword evidence="2" id="KW-1185">Reference proteome</keyword>
<evidence type="ECO:0000313" key="1">
    <source>
        <dbReference type="EMBL" id="GHO50226.1"/>
    </source>
</evidence>
<reference evidence="1" key="1">
    <citation type="submission" date="2020-10" db="EMBL/GenBank/DDBJ databases">
        <title>Taxonomic study of unclassified bacteria belonging to the class Ktedonobacteria.</title>
        <authorList>
            <person name="Yabe S."/>
            <person name="Wang C.M."/>
            <person name="Zheng Y."/>
            <person name="Sakai Y."/>
            <person name="Cavaletti L."/>
            <person name="Monciardini P."/>
            <person name="Donadio S."/>
        </authorList>
    </citation>
    <scope>NUCLEOTIDE SEQUENCE</scope>
    <source>
        <strain evidence="1">SOSP1-1</strain>
    </source>
</reference>
<evidence type="ECO:0000313" key="2">
    <source>
        <dbReference type="Proteomes" id="UP000612362"/>
    </source>
</evidence>
<name>A0A8J3I7U4_9CHLR</name>